<dbReference type="Pfam" id="PF00535">
    <property type="entry name" value="Glycos_transf_2"/>
    <property type="match status" value="1"/>
</dbReference>
<reference evidence="2 3" key="1">
    <citation type="submission" date="2017-11" db="EMBL/GenBank/DDBJ databases">
        <title>Genomic Encyclopedia of Archaeal and Bacterial Type Strains, Phase II (KMG-II): From Individual Species to Whole Genera.</title>
        <authorList>
            <person name="Goeker M."/>
        </authorList>
    </citation>
    <scope>NUCLEOTIDE SEQUENCE [LARGE SCALE GENOMIC DNA]</scope>
    <source>
        <strain evidence="2 3">DSM 22413</strain>
    </source>
</reference>
<dbReference type="PANTHER" id="PTHR43685">
    <property type="entry name" value="GLYCOSYLTRANSFERASE"/>
    <property type="match status" value="1"/>
</dbReference>
<dbReference type="Gene3D" id="3.90.550.10">
    <property type="entry name" value="Spore Coat Polysaccharide Biosynthesis Protein SpsA, Chain A"/>
    <property type="match status" value="1"/>
</dbReference>
<dbReference type="PANTHER" id="PTHR43685:SF2">
    <property type="entry name" value="GLYCOSYLTRANSFERASE 2-LIKE DOMAIN-CONTAINING PROTEIN"/>
    <property type="match status" value="1"/>
</dbReference>
<proteinExistence type="predicted"/>
<gene>
    <name evidence="2" type="ORF">CLV34_1599</name>
</gene>
<dbReference type="InterPro" id="IPR001173">
    <property type="entry name" value="Glyco_trans_2-like"/>
</dbReference>
<dbReference type="Proteomes" id="UP000231586">
    <property type="component" value="Unassembled WGS sequence"/>
</dbReference>
<dbReference type="GO" id="GO:0016740">
    <property type="term" value="F:transferase activity"/>
    <property type="evidence" value="ECO:0007669"/>
    <property type="project" value="UniProtKB-KW"/>
</dbReference>
<evidence type="ECO:0000313" key="2">
    <source>
        <dbReference type="EMBL" id="PJI94113.1"/>
    </source>
</evidence>
<keyword evidence="2" id="KW-0808">Transferase</keyword>
<protein>
    <submittedName>
        <fullName evidence="2">Glycosyl transferase family 2</fullName>
    </submittedName>
</protein>
<evidence type="ECO:0000313" key="3">
    <source>
        <dbReference type="Proteomes" id="UP000231586"/>
    </source>
</evidence>
<keyword evidence="3" id="KW-1185">Reference proteome</keyword>
<feature type="domain" description="Glycosyltransferase 2-like" evidence="1">
    <location>
        <begin position="14"/>
        <end position="134"/>
    </location>
</feature>
<dbReference type="SUPFAM" id="SSF53448">
    <property type="entry name" value="Nucleotide-diphospho-sugar transferases"/>
    <property type="match status" value="1"/>
</dbReference>
<dbReference type="RefSeq" id="WP_100349700.1">
    <property type="nucleotide sequence ID" value="NZ_PGTZ01000007.1"/>
</dbReference>
<dbReference type="OrthoDB" id="5165900at2"/>
<name>A0A2M8WT58_9MICO</name>
<dbReference type="InterPro" id="IPR029044">
    <property type="entry name" value="Nucleotide-diphossugar_trans"/>
</dbReference>
<organism evidence="2 3">
    <name type="scientific">Luteimicrobium subarcticum</name>
    <dbReference type="NCBI Taxonomy" id="620910"/>
    <lineage>
        <taxon>Bacteria</taxon>
        <taxon>Bacillati</taxon>
        <taxon>Actinomycetota</taxon>
        <taxon>Actinomycetes</taxon>
        <taxon>Micrococcales</taxon>
        <taxon>Luteimicrobium</taxon>
    </lineage>
</organism>
<comment type="caution">
    <text evidence="2">The sequence shown here is derived from an EMBL/GenBank/DDBJ whole genome shotgun (WGS) entry which is preliminary data.</text>
</comment>
<dbReference type="AlphaFoldDB" id="A0A2M8WT58"/>
<accession>A0A2M8WT58</accession>
<evidence type="ECO:0000259" key="1">
    <source>
        <dbReference type="Pfam" id="PF00535"/>
    </source>
</evidence>
<dbReference type="InterPro" id="IPR050834">
    <property type="entry name" value="Glycosyltransf_2"/>
</dbReference>
<sequence length="343" mass="37888">MTGSTRGAGEPLFSVVIPCYNYARFLERAVRSVLDQDSVQVEVIIVDDCSTDDSLRVAQRIADGDGRVRIVVHETNQGHIRTYNDGLAQVGGDLVVLLSADDLLTPGALRRAQDAFLANPDLALIYGPVDVFRDRPTAVSDAPGHAHVISGSRWVEQVCRLATNVIYSPEAIISRSALDAVGPYREDLPHTGDLYYWLQSALHGSVVRLSGPPQAHYRIHDKNMHHTRYSQLADLSERLRTFRMAIPPSSVGLRRAVEKRIASHAVWTGLECVARNESEMSVEFLALGQSTRPGSSSLAQRLLARLVQDDQSARTRRAVGRLCYVHMRGGNLVRKTRRYLGSA</sequence>
<dbReference type="EMBL" id="PGTZ01000007">
    <property type="protein sequence ID" value="PJI94113.1"/>
    <property type="molecule type" value="Genomic_DNA"/>
</dbReference>